<dbReference type="InterPro" id="IPR038535">
    <property type="entry name" value="CNOT1_TTP_bind_sf"/>
</dbReference>
<proteinExistence type="predicted"/>
<dbReference type="Gene3D" id="1.25.40.840">
    <property type="entry name" value="CCR4-NOT transcription complex subunit 1 TTP binding domain"/>
    <property type="match status" value="1"/>
</dbReference>
<keyword evidence="3" id="KW-1185">Reference proteome</keyword>
<evidence type="ECO:0000313" key="2">
    <source>
        <dbReference type="EMBL" id="VVC24306.1"/>
    </source>
</evidence>
<organism evidence="2 3">
    <name type="scientific">Cinara cedri</name>
    <dbReference type="NCBI Taxonomy" id="506608"/>
    <lineage>
        <taxon>Eukaryota</taxon>
        <taxon>Metazoa</taxon>
        <taxon>Ecdysozoa</taxon>
        <taxon>Arthropoda</taxon>
        <taxon>Hexapoda</taxon>
        <taxon>Insecta</taxon>
        <taxon>Pterygota</taxon>
        <taxon>Neoptera</taxon>
        <taxon>Paraneoptera</taxon>
        <taxon>Hemiptera</taxon>
        <taxon>Sternorrhyncha</taxon>
        <taxon>Aphidomorpha</taxon>
        <taxon>Aphidoidea</taxon>
        <taxon>Aphididae</taxon>
        <taxon>Lachninae</taxon>
        <taxon>Cinara</taxon>
    </lineage>
</organism>
<feature type="domain" description="CCR4-NOT transcription complex subunit 1 TTP binding" evidence="1">
    <location>
        <begin position="8"/>
        <end position="105"/>
    </location>
</feature>
<dbReference type="AlphaFoldDB" id="A0A5E4LZE4"/>
<dbReference type="InterPro" id="IPR032193">
    <property type="entry name" value="CNOT1_TTP_bind"/>
</dbReference>
<protein>
    <submittedName>
        <fullName evidence="2">CCR4-NOT transcription complex subunit 1, TTP binding domain</fullName>
    </submittedName>
</protein>
<evidence type="ECO:0000259" key="1">
    <source>
        <dbReference type="Pfam" id="PF16417"/>
    </source>
</evidence>
<evidence type="ECO:0000313" key="3">
    <source>
        <dbReference type="Proteomes" id="UP000325440"/>
    </source>
</evidence>
<dbReference type="Proteomes" id="UP000325440">
    <property type="component" value="Unassembled WGS sequence"/>
</dbReference>
<dbReference type="Pfam" id="PF16417">
    <property type="entry name" value="CNOT1_TTP_bind"/>
    <property type="match status" value="1"/>
</dbReference>
<accession>A0A5E4LZE4</accession>
<dbReference type="EMBL" id="CABPRJ010000001">
    <property type="protein sequence ID" value="VVC24306.1"/>
    <property type="molecule type" value="Genomic_DNA"/>
</dbReference>
<dbReference type="OrthoDB" id="6626434at2759"/>
<name>A0A5E4LZE4_9HEMI</name>
<gene>
    <name evidence="2" type="ORF">CINCED_3A007067</name>
</gene>
<sequence>MAERIAKVRFRRLYYSAMIQQTQSVDYVLHSLEDIYYRPKRKEIIWQVYSGNTSIFPTYKRNELIFVGHLCGGVIERGIIENDENSRIALQFVLEALKQDHKSDSIQTKQIEYVLRQRTVQDVVEKFRPLVRYDYDCEKNRITMIDEFGELDSFSTRSYNSGDRGEFRTPFVVKVLESCADSKGF</sequence>
<reference evidence="2 3" key="1">
    <citation type="submission" date="2019-08" db="EMBL/GenBank/DDBJ databases">
        <authorList>
            <person name="Alioto T."/>
            <person name="Alioto T."/>
            <person name="Gomez Garrido J."/>
        </authorList>
    </citation>
    <scope>NUCLEOTIDE SEQUENCE [LARGE SCALE GENOMIC DNA]</scope>
</reference>